<dbReference type="EMBL" id="JAEAOA010000772">
    <property type="protein sequence ID" value="KAK3599198.1"/>
    <property type="molecule type" value="Genomic_DNA"/>
</dbReference>
<sequence>MDSEEKYPESESRYKNSPAMFLIAGHCRVQLLLLETSSSPLYAAPSAIRRQLPTSIVAEEGIGRLIHSTQVGSAERMLRYLANPDNSLSFDRQSSLTTYIPILEDEKLGLIRKSIVTSKESNKMSMDNLSEACDNDMRGLMEDSPSVCMLDSAAGYTVVGLCQTDQYPHDLYAKVKKEPRSSSTNYGMYGLLQHSVVYLT</sequence>
<name>A0AAE0SX55_9BIVA</name>
<protein>
    <submittedName>
        <fullName evidence="1">Uncharacterized protein</fullName>
    </submittedName>
</protein>
<dbReference type="Proteomes" id="UP001195483">
    <property type="component" value="Unassembled WGS sequence"/>
</dbReference>
<comment type="caution">
    <text evidence="1">The sequence shown here is derived from an EMBL/GenBank/DDBJ whole genome shotgun (WGS) entry which is preliminary data.</text>
</comment>
<keyword evidence="2" id="KW-1185">Reference proteome</keyword>
<organism evidence="1 2">
    <name type="scientific">Potamilus streckersoni</name>
    <dbReference type="NCBI Taxonomy" id="2493646"/>
    <lineage>
        <taxon>Eukaryota</taxon>
        <taxon>Metazoa</taxon>
        <taxon>Spiralia</taxon>
        <taxon>Lophotrochozoa</taxon>
        <taxon>Mollusca</taxon>
        <taxon>Bivalvia</taxon>
        <taxon>Autobranchia</taxon>
        <taxon>Heteroconchia</taxon>
        <taxon>Palaeoheterodonta</taxon>
        <taxon>Unionida</taxon>
        <taxon>Unionoidea</taxon>
        <taxon>Unionidae</taxon>
        <taxon>Ambleminae</taxon>
        <taxon>Lampsilini</taxon>
        <taxon>Potamilus</taxon>
    </lineage>
</organism>
<dbReference type="AlphaFoldDB" id="A0AAE0SX55"/>
<reference evidence="1" key="1">
    <citation type="journal article" date="2021" name="Genome Biol. Evol.">
        <title>A High-Quality Reference Genome for a Parasitic Bivalve with Doubly Uniparental Inheritance (Bivalvia: Unionida).</title>
        <authorList>
            <person name="Smith C.H."/>
        </authorList>
    </citation>
    <scope>NUCLEOTIDE SEQUENCE</scope>
    <source>
        <strain evidence="1">CHS0354</strain>
    </source>
</reference>
<accession>A0AAE0SX55</accession>
<proteinExistence type="predicted"/>
<evidence type="ECO:0000313" key="1">
    <source>
        <dbReference type="EMBL" id="KAK3599198.1"/>
    </source>
</evidence>
<reference evidence="1" key="3">
    <citation type="submission" date="2023-05" db="EMBL/GenBank/DDBJ databases">
        <authorList>
            <person name="Smith C.H."/>
        </authorList>
    </citation>
    <scope>NUCLEOTIDE SEQUENCE</scope>
    <source>
        <strain evidence="1">CHS0354</strain>
        <tissue evidence="1">Mantle</tissue>
    </source>
</reference>
<evidence type="ECO:0000313" key="2">
    <source>
        <dbReference type="Proteomes" id="UP001195483"/>
    </source>
</evidence>
<reference evidence="1" key="2">
    <citation type="journal article" date="2021" name="Genome Biol. Evol.">
        <title>Developing a high-quality reference genome for a parasitic bivalve with doubly uniparental inheritance (Bivalvia: Unionida).</title>
        <authorList>
            <person name="Smith C.H."/>
        </authorList>
    </citation>
    <scope>NUCLEOTIDE SEQUENCE</scope>
    <source>
        <strain evidence="1">CHS0354</strain>
        <tissue evidence="1">Mantle</tissue>
    </source>
</reference>
<gene>
    <name evidence="1" type="ORF">CHS0354_012802</name>
</gene>